<accession>A0A6L8RLN8</accession>
<dbReference type="SUPFAM" id="SSF52540">
    <property type="entry name" value="P-loop containing nucleoside triphosphate hydrolases"/>
    <property type="match status" value="1"/>
</dbReference>
<reference evidence="3 4" key="1">
    <citation type="journal article" date="2019" name="Nat. Med.">
        <title>A library of human gut bacterial isolates paired with longitudinal multiomics data enables mechanistic microbiome research.</title>
        <authorList>
            <person name="Poyet M."/>
            <person name="Groussin M."/>
            <person name="Gibbons S.M."/>
            <person name="Avila-Pacheco J."/>
            <person name="Jiang X."/>
            <person name="Kearney S.M."/>
            <person name="Perrotta A.R."/>
            <person name="Berdy B."/>
            <person name="Zhao S."/>
            <person name="Lieberman T.D."/>
            <person name="Swanson P.K."/>
            <person name="Smith M."/>
            <person name="Roesemann S."/>
            <person name="Alexander J.E."/>
            <person name="Rich S.A."/>
            <person name="Livny J."/>
            <person name="Vlamakis H."/>
            <person name="Clish C."/>
            <person name="Bullock K."/>
            <person name="Deik A."/>
            <person name="Scott J."/>
            <person name="Pierce K.A."/>
            <person name="Xavier R.J."/>
            <person name="Alm E.J."/>
        </authorList>
    </citation>
    <scope>NUCLEOTIDE SEQUENCE [LARGE SCALE GENOMIC DNA]</scope>
    <source>
        <strain evidence="3 4">BIOML-A10</strain>
    </source>
</reference>
<dbReference type="GO" id="GO:0016887">
    <property type="term" value="F:ATP hydrolysis activity"/>
    <property type="evidence" value="ECO:0007669"/>
    <property type="project" value="InterPro"/>
</dbReference>
<evidence type="ECO:0000313" key="3">
    <source>
        <dbReference type="EMBL" id="MZJ86731.1"/>
    </source>
</evidence>
<dbReference type="GO" id="GO:0005524">
    <property type="term" value="F:ATP binding"/>
    <property type="evidence" value="ECO:0007669"/>
    <property type="project" value="InterPro"/>
</dbReference>
<dbReference type="RefSeq" id="WP_161154732.1">
    <property type="nucleotide sequence ID" value="NZ_WWSY01000001.1"/>
</dbReference>
<dbReference type="InterPro" id="IPR003959">
    <property type="entry name" value="ATPase_AAA_core"/>
</dbReference>
<dbReference type="PANTHER" id="PTHR40396:SF1">
    <property type="entry name" value="ATPASE AAA-TYPE CORE DOMAIN-CONTAINING PROTEIN"/>
    <property type="match status" value="1"/>
</dbReference>
<proteinExistence type="predicted"/>
<sequence length="371" mass="42208">MLKKFSVSNFKCFDKRITFDLSDPANYSFNQQVIQGGVKAKGIIYGANGSGKSNFALAIFDIVLHLTDKEKLLKKYLPYRCLDSKSSITEFQYDFVFDNIDVVYRYGKTDPQTLVYESLCIDDVEVLSYRFDAQTGHVDLPGAESLSLSTDLPAESDRLSRVKYVKSNAILRDEPSARAFRAFTSFVDNMLMFYSLDERGYQGLSVGTDSFTQGIIREGKIEDFQEFLRQQGISLNLVSVNVNGVPELYCRFEGGTVPFASVASTGTMSLALYYYWYIKMSKASLVFIDEFDAFYHFELSRSIVEMLRDLEGVQVFITTHNTDLLTNDLMRPDVYFILKEGEIRSLEKLTPKELRLAHNLQKMFKAGAFDG</sequence>
<feature type="transmembrane region" description="Helical" evidence="1">
    <location>
        <begin position="257"/>
        <end position="276"/>
    </location>
</feature>
<feature type="domain" description="ATPase AAA-type core" evidence="2">
    <location>
        <begin position="43"/>
        <end position="324"/>
    </location>
</feature>
<name>A0A6L8RLN8_9ACTN</name>
<dbReference type="PANTHER" id="PTHR40396">
    <property type="entry name" value="ATPASE-LIKE PROTEIN"/>
    <property type="match status" value="1"/>
</dbReference>
<dbReference type="AlphaFoldDB" id="A0A6L8RLN8"/>
<evidence type="ECO:0000259" key="2">
    <source>
        <dbReference type="Pfam" id="PF13304"/>
    </source>
</evidence>
<keyword evidence="1" id="KW-0812">Transmembrane</keyword>
<protein>
    <submittedName>
        <fullName evidence="3">AAA family ATPase</fullName>
    </submittedName>
</protein>
<dbReference type="InterPro" id="IPR027417">
    <property type="entry name" value="P-loop_NTPase"/>
</dbReference>
<keyword evidence="1" id="KW-0472">Membrane</keyword>
<evidence type="ECO:0000313" key="4">
    <source>
        <dbReference type="Proteomes" id="UP000481598"/>
    </source>
</evidence>
<gene>
    <name evidence="3" type="ORF">GT635_09800</name>
</gene>
<evidence type="ECO:0000256" key="1">
    <source>
        <dbReference type="SAM" id="Phobius"/>
    </source>
</evidence>
<dbReference type="Gene3D" id="3.40.50.300">
    <property type="entry name" value="P-loop containing nucleotide triphosphate hydrolases"/>
    <property type="match status" value="2"/>
</dbReference>
<organism evidence="3 4">
    <name type="scientific">Collinsella aerofaciens</name>
    <dbReference type="NCBI Taxonomy" id="74426"/>
    <lineage>
        <taxon>Bacteria</taxon>
        <taxon>Bacillati</taxon>
        <taxon>Actinomycetota</taxon>
        <taxon>Coriobacteriia</taxon>
        <taxon>Coriobacteriales</taxon>
        <taxon>Coriobacteriaceae</taxon>
        <taxon>Collinsella</taxon>
    </lineage>
</organism>
<keyword evidence="1" id="KW-1133">Transmembrane helix</keyword>
<dbReference type="Proteomes" id="UP000481598">
    <property type="component" value="Unassembled WGS sequence"/>
</dbReference>
<dbReference type="Pfam" id="PF13304">
    <property type="entry name" value="AAA_21"/>
    <property type="match status" value="1"/>
</dbReference>
<comment type="caution">
    <text evidence="3">The sequence shown here is derived from an EMBL/GenBank/DDBJ whole genome shotgun (WGS) entry which is preliminary data.</text>
</comment>
<dbReference type="EMBL" id="WWTB01000028">
    <property type="protein sequence ID" value="MZJ86731.1"/>
    <property type="molecule type" value="Genomic_DNA"/>
</dbReference>